<sequence>MATTPTELRDPRTVPADERLCLVHATHSRALLFFLRRLVPSGASVTAEDLLQETMLKVWRQLDSLPAEPDSQRRWLYTVARRLAIDAFRIRGARPHEVELTSHGEVGRGDETTCTVIARDALQLAVARLSAAHRDVLSAIYLEGHTPGETAHRLGSPSEQ</sequence>
<evidence type="ECO:0000256" key="1">
    <source>
        <dbReference type="ARBA" id="ARBA00023015"/>
    </source>
</evidence>
<dbReference type="InterPro" id="IPR014284">
    <property type="entry name" value="RNA_pol_sigma-70_dom"/>
</dbReference>
<dbReference type="AlphaFoldDB" id="A0A4R4PSV3"/>
<evidence type="ECO:0000313" key="7">
    <source>
        <dbReference type="Proteomes" id="UP000295075"/>
    </source>
</evidence>
<name>A0A4R4PSV3_9ACTN</name>
<dbReference type="InterPro" id="IPR007627">
    <property type="entry name" value="RNA_pol_sigma70_r2"/>
</dbReference>
<keyword evidence="7" id="KW-1185">Reference proteome</keyword>
<keyword evidence="3" id="KW-0238">DNA-binding</keyword>
<dbReference type="Gene3D" id="1.10.10.10">
    <property type="entry name" value="Winged helix-like DNA-binding domain superfamily/Winged helix DNA-binding domain"/>
    <property type="match status" value="1"/>
</dbReference>
<protein>
    <submittedName>
        <fullName evidence="6">Sigma-70 family RNA polymerase sigma factor</fullName>
    </submittedName>
</protein>
<dbReference type="InterPro" id="IPR013325">
    <property type="entry name" value="RNA_pol_sigma_r2"/>
</dbReference>
<dbReference type="RefSeq" id="WP_132410179.1">
    <property type="nucleotide sequence ID" value="NZ_SMKA01000123.1"/>
</dbReference>
<keyword evidence="1" id="KW-0805">Transcription regulation</keyword>
<dbReference type="Proteomes" id="UP000295075">
    <property type="component" value="Unassembled WGS sequence"/>
</dbReference>
<comment type="caution">
    <text evidence="6">The sequence shown here is derived from an EMBL/GenBank/DDBJ whole genome shotgun (WGS) entry which is preliminary data.</text>
</comment>
<dbReference type="OrthoDB" id="5501064at2"/>
<feature type="domain" description="RNA polymerase sigma-70 region 2" evidence="5">
    <location>
        <begin position="26"/>
        <end position="90"/>
    </location>
</feature>
<dbReference type="InterPro" id="IPR039425">
    <property type="entry name" value="RNA_pol_sigma-70-like"/>
</dbReference>
<dbReference type="GO" id="GO:0016987">
    <property type="term" value="F:sigma factor activity"/>
    <property type="evidence" value="ECO:0007669"/>
    <property type="project" value="UniProtKB-KW"/>
</dbReference>
<evidence type="ECO:0000256" key="4">
    <source>
        <dbReference type="ARBA" id="ARBA00023163"/>
    </source>
</evidence>
<reference evidence="6 7" key="1">
    <citation type="submission" date="2019-03" db="EMBL/GenBank/DDBJ databases">
        <title>Draft genome sequences of novel Actinobacteria.</title>
        <authorList>
            <person name="Sahin N."/>
            <person name="Ay H."/>
            <person name="Saygin H."/>
        </authorList>
    </citation>
    <scope>NUCLEOTIDE SEQUENCE [LARGE SCALE GENOMIC DNA]</scope>
    <source>
        <strain evidence="6 7">JCM 30547</strain>
    </source>
</reference>
<evidence type="ECO:0000256" key="2">
    <source>
        <dbReference type="ARBA" id="ARBA00023082"/>
    </source>
</evidence>
<dbReference type="GO" id="GO:0006352">
    <property type="term" value="P:DNA-templated transcription initiation"/>
    <property type="evidence" value="ECO:0007669"/>
    <property type="project" value="InterPro"/>
</dbReference>
<dbReference type="InterPro" id="IPR036388">
    <property type="entry name" value="WH-like_DNA-bd_sf"/>
</dbReference>
<dbReference type="EMBL" id="SMKA01000123">
    <property type="protein sequence ID" value="TDC25451.1"/>
    <property type="molecule type" value="Genomic_DNA"/>
</dbReference>
<dbReference type="PANTHER" id="PTHR43133">
    <property type="entry name" value="RNA POLYMERASE ECF-TYPE SIGMA FACTO"/>
    <property type="match status" value="1"/>
</dbReference>
<dbReference type="NCBIfam" id="TIGR02937">
    <property type="entry name" value="sigma70-ECF"/>
    <property type="match status" value="1"/>
</dbReference>
<keyword evidence="4" id="KW-0804">Transcription</keyword>
<dbReference type="PANTHER" id="PTHR43133:SF52">
    <property type="entry name" value="ECF RNA POLYMERASE SIGMA FACTOR SIGL"/>
    <property type="match status" value="1"/>
</dbReference>
<accession>A0A4R4PSV3</accession>
<dbReference type="SUPFAM" id="SSF88946">
    <property type="entry name" value="Sigma2 domain of RNA polymerase sigma factors"/>
    <property type="match status" value="1"/>
</dbReference>
<evidence type="ECO:0000313" key="6">
    <source>
        <dbReference type="EMBL" id="TDC25451.1"/>
    </source>
</evidence>
<evidence type="ECO:0000259" key="5">
    <source>
        <dbReference type="Pfam" id="PF04542"/>
    </source>
</evidence>
<proteinExistence type="predicted"/>
<dbReference type="GO" id="GO:0003677">
    <property type="term" value="F:DNA binding"/>
    <property type="evidence" value="ECO:0007669"/>
    <property type="project" value="UniProtKB-KW"/>
</dbReference>
<dbReference type="Gene3D" id="1.10.1740.10">
    <property type="match status" value="1"/>
</dbReference>
<organism evidence="6 7">
    <name type="scientific">Kribbella albertanoniae</name>
    <dbReference type="NCBI Taxonomy" id="1266829"/>
    <lineage>
        <taxon>Bacteria</taxon>
        <taxon>Bacillati</taxon>
        <taxon>Actinomycetota</taxon>
        <taxon>Actinomycetes</taxon>
        <taxon>Propionibacteriales</taxon>
        <taxon>Kribbellaceae</taxon>
        <taxon>Kribbella</taxon>
    </lineage>
</organism>
<keyword evidence="2" id="KW-0731">Sigma factor</keyword>
<dbReference type="Pfam" id="PF04542">
    <property type="entry name" value="Sigma70_r2"/>
    <property type="match status" value="1"/>
</dbReference>
<gene>
    <name evidence="6" type="ORF">E1261_24105</name>
</gene>
<evidence type="ECO:0000256" key="3">
    <source>
        <dbReference type="ARBA" id="ARBA00023125"/>
    </source>
</evidence>